<sequence>MATPDVHPGSPVPGRGGSPFASAPAAEPVLADSPDVVSPVAPSPLGTEAPPTAPSAPPAEPSGGPLGGGPLGGTAPFGTGPAPFGTSTPELCLVLEGEMEIEEADGTRLSLRAGEVCTLTPGARRRAAAAGCEILLVDGAGRARTDRAY</sequence>
<dbReference type="InterPro" id="IPR011051">
    <property type="entry name" value="RmlC_Cupin_sf"/>
</dbReference>
<feature type="compositionally biased region" description="Low complexity" evidence="1">
    <location>
        <begin position="31"/>
        <end position="50"/>
    </location>
</feature>
<evidence type="ECO:0000259" key="2">
    <source>
        <dbReference type="Pfam" id="PF05899"/>
    </source>
</evidence>
<accession>A0A7W3TEK0</accession>
<protein>
    <recommendedName>
        <fullName evidence="2">(S)-ureidoglycine aminohydrolase cupin domain-containing protein</fullName>
    </recommendedName>
</protein>
<organism evidence="3 4">
    <name type="scientific">Streptomyces alkaliphilus</name>
    <dbReference type="NCBI Taxonomy" id="1472722"/>
    <lineage>
        <taxon>Bacteria</taxon>
        <taxon>Bacillati</taxon>
        <taxon>Actinomycetota</taxon>
        <taxon>Actinomycetes</taxon>
        <taxon>Kitasatosporales</taxon>
        <taxon>Streptomycetaceae</taxon>
        <taxon>Streptomyces</taxon>
    </lineage>
</organism>
<feature type="compositionally biased region" description="Pro residues" evidence="1">
    <location>
        <begin position="51"/>
        <end position="60"/>
    </location>
</feature>
<name>A0A7W3TEK0_9ACTN</name>
<keyword evidence="4" id="KW-1185">Reference proteome</keyword>
<evidence type="ECO:0000256" key="1">
    <source>
        <dbReference type="SAM" id="MobiDB-lite"/>
    </source>
</evidence>
<evidence type="ECO:0000313" key="3">
    <source>
        <dbReference type="EMBL" id="MBB0245401.1"/>
    </source>
</evidence>
<gene>
    <name evidence="3" type="ORF">FNQ90_15160</name>
</gene>
<dbReference type="Gene3D" id="2.60.120.10">
    <property type="entry name" value="Jelly Rolls"/>
    <property type="match status" value="1"/>
</dbReference>
<proteinExistence type="predicted"/>
<dbReference type="EMBL" id="VKHT01000479">
    <property type="protein sequence ID" value="MBB0245401.1"/>
    <property type="molecule type" value="Genomic_DNA"/>
</dbReference>
<dbReference type="InterPro" id="IPR014710">
    <property type="entry name" value="RmlC-like_jellyroll"/>
</dbReference>
<comment type="caution">
    <text evidence="3">The sequence shown here is derived from an EMBL/GenBank/DDBJ whole genome shotgun (WGS) entry which is preliminary data.</text>
</comment>
<dbReference type="SUPFAM" id="SSF51182">
    <property type="entry name" value="RmlC-like cupins"/>
    <property type="match status" value="1"/>
</dbReference>
<dbReference type="Proteomes" id="UP000538929">
    <property type="component" value="Unassembled WGS sequence"/>
</dbReference>
<evidence type="ECO:0000313" key="4">
    <source>
        <dbReference type="Proteomes" id="UP000538929"/>
    </source>
</evidence>
<feature type="domain" description="(S)-ureidoglycine aminohydrolase cupin" evidence="2">
    <location>
        <begin position="89"/>
        <end position="124"/>
    </location>
</feature>
<reference evidence="4" key="1">
    <citation type="submission" date="2019-10" db="EMBL/GenBank/DDBJ databases">
        <title>Streptomyces sp. nov., a novel actinobacterium isolated from alkaline environment.</title>
        <authorList>
            <person name="Golinska P."/>
        </authorList>
    </citation>
    <scope>NUCLEOTIDE SEQUENCE [LARGE SCALE GENOMIC DNA]</scope>
    <source>
        <strain evidence="4">DSM 42118</strain>
    </source>
</reference>
<feature type="region of interest" description="Disordered" evidence="1">
    <location>
        <begin position="1"/>
        <end position="88"/>
    </location>
</feature>
<dbReference type="AlphaFoldDB" id="A0A7W3TEK0"/>
<feature type="compositionally biased region" description="Low complexity" evidence="1">
    <location>
        <begin position="73"/>
        <end position="88"/>
    </location>
</feature>
<dbReference type="RefSeq" id="WP_182606889.1">
    <property type="nucleotide sequence ID" value="NZ_VKHT01000479.1"/>
</dbReference>
<dbReference type="InterPro" id="IPR008579">
    <property type="entry name" value="UGlyAH_Cupin_dom"/>
</dbReference>
<dbReference type="Pfam" id="PF05899">
    <property type="entry name" value="Cupin_3"/>
    <property type="match status" value="1"/>
</dbReference>